<dbReference type="InterPro" id="IPR016628">
    <property type="entry name" value="ATPase_SAG2001_prd"/>
</dbReference>
<dbReference type="InterPro" id="IPR027417">
    <property type="entry name" value="P-loop_NTPase"/>
</dbReference>
<reference evidence="1" key="1">
    <citation type="submission" date="2018-08" db="EMBL/GenBank/DDBJ databases">
        <title>Draft genome sequences of Leuconostoc spp. and Weissella spp. with biocontrol potential.</title>
        <authorList>
            <person name="Lo R."/>
            <person name="Ho V.T.T."/>
            <person name="Turner M.S."/>
        </authorList>
    </citation>
    <scope>NUCLEOTIDE SEQUENCE</scope>
    <source>
        <strain evidence="1">156</strain>
    </source>
</reference>
<evidence type="ECO:0000313" key="1">
    <source>
        <dbReference type="EMBL" id="MCX7578947.1"/>
    </source>
</evidence>
<dbReference type="Gene3D" id="3.40.50.300">
    <property type="entry name" value="P-loop containing nucleotide triphosphate hydrolases"/>
    <property type="match status" value="2"/>
</dbReference>
<dbReference type="PANTHER" id="PTHR30121">
    <property type="entry name" value="UNCHARACTERIZED PROTEIN YJGR-RELATED"/>
    <property type="match status" value="1"/>
</dbReference>
<evidence type="ECO:0000313" key="2">
    <source>
        <dbReference type="Proteomes" id="UP001080333"/>
    </source>
</evidence>
<dbReference type="AlphaFoldDB" id="A0A9X3IPX8"/>
<dbReference type="PANTHER" id="PTHR30121:SF6">
    <property type="entry name" value="SLR6007 PROTEIN"/>
    <property type="match status" value="1"/>
</dbReference>
<accession>A0A9X3IPX8</accession>
<gene>
    <name evidence="1" type="ORF">D0502_06075</name>
</gene>
<dbReference type="EMBL" id="QVOQ01000013">
    <property type="protein sequence ID" value="MCX7578947.1"/>
    <property type="molecule type" value="Genomic_DNA"/>
</dbReference>
<organism evidence="1 2">
    <name type="scientific">Leuconostoc falkenbergense</name>
    <dbReference type="NCBI Taxonomy" id="2766470"/>
    <lineage>
        <taxon>Bacteria</taxon>
        <taxon>Bacillati</taxon>
        <taxon>Bacillota</taxon>
        <taxon>Bacilli</taxon>
        <taxon>Lactobacillales</taxon>
        <taxon>Lactobacillaceae</taxon>
        <taxon>Leuconostoc</taxon>
    </lineage>
</organism>
<dbReference type="SUPFAM" id="SSF52540">
    <property type="entry name" value="P-loop containing nucleoside triphosphate hydrolases"/>
    <property type="match status" value="1"/>
</dbReference>
<dbReference type="RefSeq" id="WP_267287127.1">
    <property type="nucleotide sequence ID" value="NZ_QVOQ01000013.1"/>
</dbReference>
<dbReference type="PIRSF" id="PIRSF015040">
    <property type="entry name" value="ATPase_SAG2001_prd"/>
    <property type="match status" value="1"/>
</dbReference>
<name>A0A9X3IPX8_9LACO</name>
<dbReference type="Proteomes" id="UP001080333">
    <property type="component" value="Unassembled WGS sequence"/>
</dbReference>
<dbReference type="InterPro" id="IPR051162">
    <property type="entry name" value="T4SS_component"/>
</dbReference>
<dbReference type="Pfam" id="PF12846">
    <property type="entry name" value="AAA_10"/>
    <property type="match status" value="1"/>
</dbReference>
<sequence>MAKKATVKYENPVVQYRDNLLLTTIGDVWAYYKIKPFQINVANVEDKRKYKNSFIDVFERLQKYDDVDLKLIPKDMDLAGRIQGTSDDWADDLREVAEYYIGQEEVNLLESEFNPAIIDEFYIGVKLKNINVGDDLKDKVSFVTDLVMKRIAETFRYQVKFDDSFFERFNTMNEDVLSILKSIDAEKMDEDRLVAMLGLPYHHEKEKSLMAMRDTVFDLSQTGFIKRITDEKEDYFTHLILNMPDKMQFLSVLPEIQSYKFPVEVHIKINFPQRDGWRGLKQQTKSSKGKYRDELRDAFNTDEDSSKRSELNYKLAKNLVNVLDDKNGFLQWSVILVVRDENVKELKKKVNKLKTRLKTFERDIELYQPSFNQEQLLYQTLPAVNLGVFKQWRQYTTVPALAELMFGTSQALGSHTGFYVGRVLSLDKFETIQQAVASSRLLLLLNLVITNKGIRGAKTDSPHLALSGDTGQGKSFLFKLLLLHMAMFNVKILYIDPKQEIHRWFMRALETEKNPYFRKLISSFHFVTLNANDRNNLGVLDPILTLNEQSTEDDIPDVLTLVKEMLVQIRPISQDIQLETALNRSISKVCAMRIQGEKVGTLTVFDELAKGSQAEKDLSDFYQSIVPKTMLRLAFSDGLTDSLQFNDQRTILEVTGLQLPNAKQDSRTYTETQKYSMALMLALGKYLEKFGRANPDEFSLEMIDEAWIFTTSQAGKNVFDSIKRLGRSENNAVFYATQRVKDSDDEESIGQYGQLFAFDSSDDRENILKQFNLPVTKANIEMLANLKKGQCLFRDIYGRVGKVVIHSLFDEWTAALKTVNSNESAKLEEKYA</sequence>
<comment type="caution">
    <text evidence="1">The sequence shown here is derived from an EMBL/GenBank/DDBJ whole genome shotgun (WGS) entry which is preliminary data.</text>
</comment>
<protein>
    <submittedName>
        <fullName evidence="1">Conjugal transfer protein</fullName>
    </submittedName>
</protein>
<proteinExistence type="predicted"/>